<dbReference type="InterPro" id="IPR021115">
    <property type="entry name" value="Pyridoxal-P_BS"/>
</dbReference>
<evidence type="ECO:0000256" key="2">
    <source>
        <dbReference type="ARBA" id="ARBA00022898"/>
    </source>
</evidence>
<dbReference type="PROSITE" id="PS00392">
    <property type="entry name" value="DDC_GAD_HDC_YDC"/>
    <property type="match status" value="1"/>
</dbReference>
<dbReference type="AlphaFoldDB" id="A0A9W6ILG4"/>
<dbReference type="InterPro" id="IPR002129">
    <property type="entry name" value="PyrdxlP-dep_de-COase"/>
</dbReference>
<dbReference type="RefSeq" id="WP_271186827.1">
    <property type="nucleotide sequence ID" value="NZ_BSFE01000005.1"/>
</dbReference>
<evidence type="ECO:0000256" key="4">
    <source>
        <dbReference type="ARBA" id="ARBA00038302"/>
    </source>
</evidence>
<evidence type="ECO:0000256" key="5">
    <source>
        <dbReference type="PIRSR" id="PIRSR602129-50"/>
    </source>
</evidence>
<dbReference type="InterPro" id="IPR015421">
    <property type="entry name" value="PyrdxlP-dep_Trfase_major"/>
</dbReference>
<dbReference type="Proteomes" id="UP001143486">
    <property type="component" value="Unassembled WGS sequence"/>
</dbReference>
<evidence type="ECO:0000256" key="6">
    <source>
        <dbReference type="RuleBase" id="RU000382"/>
    </source>
</evidence>
<dbReference type="Gene3D" id="3.90.1150.10">
    <property type="entry name" value="Aspartate Aminotransferase, domain 1"/>
    <property type="match status" value="1"/>
</dbReference>
<evidence type="ECO:0000256" key="1">
    <source>
        <dbReference type="ARBA" id="ARBA00001933"/>
    </source>
</evidence>
<dbReference type="GO" id="GO:0030170">
    <property type="term" value="F:pyridoxal phosphate binding"/>
    <property type="evidence" value="ECO:0007669"/>
    <property type="project" value="InterPro"/>
</dbReference>
<comment type="similarity">
    <text evidence="4">Belongs to the group II decarboxylase family. Sphingosine-1-phosphate lyase subfamily.</text>
</comment>
<evidence type="ECO:0000313" key="7">
    <source>
        <dbReference type="EMBL" id="GLK52458.1"/>
    </source>
</evidence>
<dbReference type="SUPFAM" id="SSF53383">
    <property type="entry name" value="PLP-dependent transferases"/>
    <property type="match status" value="1"/>
</dbReference>
<comment type="cofactor">
    <cofactor evidence="1 5 6">
        <name>pyridoxal 5'-phosphate</name>
        <dbReference type="ChEBI" id="CHEBI:597326"/>
    </cofactor>
</comment>
<keyword evidence="8" id="KW-1185">Reference proteome</keyword>
<dbReference type="GO" id="GO:0019752">
    <property type="term" value="P:carboxylic acid metabolic process"/>
    <property type="evidence" value="ECO:0007669"/>
    <property type="project" value="InterPro"/>
</dbReference>
<dbReference type="EMBL" id="BSFE01000005">
    <property type="protein sequence ID" value="GLK52458.1"/>
    <property type="molecule type" value="Genomic_DNA"/>
</dbReference>
<evidence type="ECO:0000313" key="8">
    <source>
        <dbReference type="Proteomes" id="UP001143486"/>
    </source>
</evidence>
<dbReference type="PANTHER" id="PTHR42735">
    <property type="match status" value="1"/>
</dbReference>
<reference evidence="7" key="1">
    <citation type="journal article" date="2014" name="Int. J. Syst. Evol. Microbiol.">
        <title>Complete genome sequence of Corynebacterium casei LMG S-19264T (=DSM 44701T), isolated from a smear-ripened cheese.</title>
        <authorList>
            <consortium name="US DOE Joint Genome Institute (JGI-PGF)"/>
            <person name="Walter F."/>
            <person name="Albersmeier A."/>
            <person name="Kalinowski J."/>
            <person name="Ruckert C."/>
        </authorList>
    </citation>
    <scope>NUCLEOTIDE SEQUENCE</scope>
    <source>
        <strain evidence="7">VKM B-1513</strain>
    </source>
</reference>
<organism evidence="7 8">
    <name type="scientific">Maricaulis virginensis</name>
    <dbReference type="NCBI Taxonomy" id="144022"/>
    <lineage>
        <taxon>Bacteria</taxon>
        <taxon>Pseudomonadati</taxon>
        <taxon>Pseudomonadota</taxon>
        <taxon>Alphaproteobacteria</taxon>
        <taxon>Maricaulales</taxon>
        <taxon>Maricaulaceae</taxon>
        <taxon>Maricaulis</taxon>
    </lineage>
</organism>
<comment type="caution">
    <text evidence="7">The sequence shown here is derived from an EMBL/GenBank/DDBJ whole genome shotgun (WGS) entry which is preliminary data.</text>
</comment>
<accession>A0A9W6ILG4</accession>
<keyword evidence="2 5" id="KW-0663">Pyridoxal phosphate</keyword>
<dbReference type="Gene3D" id="3.40.640.10">
    <property type="entry name" value="Type I PLP-dependent aspartate aminotransferase-like (Major domain)"/>
    <property type="match status" value="1"/>
</dbReference>
<name>A0A9W6ILG4_9PROT</name>
<proteinExistence type="inferred from homology"/>
<evidence type="ECO:0000256" key="3">
    <source>
        <dbReference type="ARBA" id="ARBA00023239"/>
    </source>
</evidence>
<protein>
    <submittedName>
        <fullName evidence="7">Tyrosine decarboxylase</fullName>
    </submittedName>
</protein>
<dbReference type="Pfam" id="PF00282">
    <property type="entry name" value="Pyridoxal_deC"/>
    <property type="match status" value="1"/>
</dbReference>
<dbReference type="PANTHER" id="PTHR42735:SF4">
    <property type="entry name" value="PYRIDOXAL PHOSPHATE-DEPENDENT DECARBOXYLASE FAMILY PROTEIN"/>
    <property type="match status" value="1"/>
</dbReference>
<dbReference type="InterPro" id="IPR050477">
    <property type="entry name" value="GrpII_AminoAcid_Decarb"/>
</dbReference>
<gene>
    <name evidence="7" type="ORF">GCM10017621_19660</name>
</gene>
<dbReference type="GO" id="GO:0016831">
    <property type="term" value="F:carboxy-lyase activity"/>
    <property type="evidence" value="ECO:0007669"/>
    <property type="project" value="InterPro"/>
</dbReference>
<sequence length="587" mass="64216">MTSRDNAVGAKAYFPGPKSENEAWVRAEFQAILDDWFDWRKSDRTGDPAAISRDDRLSADFLAERERLSQELDTLKTLMRRETATYSPRYAGHMVSELTLPALFGQLTALLHNPNNTSKEVSRVGTVIEAEAIGMLAEMIGYDPATARGHFTSGGTVANFEGVWRARYRLDHWLSLALWIAESSGEPLNVFEAAHMGWTRYAALVKQHAPDPGALRNCSAVAGNPADVFRRLSKAAGHDYLGPVVLVPASKHFSWRKAANVFGLGEEAFWEIGLDDEGRFDIADLERRVTEAEAAARPVLAVVSVAGTTETGEIDPVDRIADRLDQWRAERGWRIWHHVDAAYGGFLCTIPDGPHETVLQPATIAALKAVSRAHSVTIDPHKLGFVPYACGAFLARDADHYTVSVFDAPYLERPQISDDPWTSTLEGSRSAAGATAVWLTGRTIGFAPDRFGALLAGMIRSGDVFRNEVLGGLDGVHVLEPVDANIVCFSLGAPGEALSAANRRTRALYDALCEAGDFVVTTTTLGSVNHRSQIARHIARFDGEADEARLVLIRCVFMNPYWASEAIRDAMVPQFAATIRQALSTLD</sequence>
<keyword evidence="3 6" id="KW-0456">Lyase</keyword>
<dbReference type="InterPro" id="IPR015422">
    <property type="entry name" value="PyrdxlP-dep_Trfase_small"/>
</dbReference>
<reference evidence="7" key="2">
    <citation type="submission" date="2023-01" db="EMBL/GenBank/DDBJ databases">
        <authorList>
            <person name="Sun Q."/>
            <person name="Evtushenko L."/>
        </authorList>
    </citation>
    <scope>NUCLEOTIDE SEQUENCE</scope>
    <source>
        <strain evidence="7">VKM B-1513</strain>
    </source>
</reference>
<feature type="modified residue" description="N6-(pyridoxal phosphate)lysine" evidence="5">
    <location>
        <position position="382"/>
    </location>
</feature>
<dbReference type="InterPro" id="IPR015424">
    <property type="entry name" value="PyrdxlP-dep_Trfase"/>
</dbReference>